<reference evidence="2 3" key="1">
    <citation type="journal article" date="2018" name="G3 (Bethesda)">
        <title>A High-Quality Reference Genome for the Invasive Mosquitofish Gambusia affinis Using a Chicago Library.</title>
        <authorList>
            <person name="Hoffberg S.L."/>
            <person name="Troendle N.J."/>
            <person name="Glenn T.C."/>
            <person name="Mahmud O."/>
            <person name="Louha S."/>
            <person name="Chalopin D."/>
            <person name="Bennetzen J.L."/>
            <person name="Mauricio R."/>
        </authorList>
    </citation>
    <scope>NUCLEOTIDE SEQUENCE [LARGE SCALE GENOMIC DNA]</scope>
    <source>
        <strain evidence="2">NE01/NJP1002.9</strain>
        <tissue evidence="2">Muscle</tissue>
    </source>
</reference>
<feature type="compositionally biased region" description="Low complexity" evidence="1">
    <location>
        <begin position="92"/>
        <end position="104"/>
    </location>
</feature>
<organism evidence="2 3">
    <name type="scientific">Gambusia affinis</name>
    <name type="common">Western mosquitofish</name>
    <name type="synonym">Heterandria affinis</name>
    <dbReference type="NCBI Taxonomy" id="33528"/>
    <lineage>
        <taxon>Eukaryota</taxon>
        <taxon>Metazoa</taxon>
        <taxon>Chordata</taxon>
        <taxon>Craniata</taxon>
        <taxon>Vertebrata</taxon>
        <taxon>Euteleostomi</taxon>
        <taxon>Actinopterygii</taxon>
        <taxon>Neopterygii</taxon>
        <taxon>Teleostei</taxon>
        <taxon>Neoteleostei</taxon>
        <taxon>Acanthomorphata</taxon>
        <taxon>Ovalentaria</taxon>
        <taxon>Atherinomorphae</taxon>
        <taxon>Cyprinodontiformes</taxon>
        <taxon>Poeciliidae</taxon>
        <taxon>Poeciliinae</taxon>
        <taxon>Gambusia</taxon>
    </lineage>
</organism>
<dbReference type="Proteomes" id="UP000250572">
    <property type="component" value="Unassembled WGS sequence"/>
</dbReference>
<comment type="caution">
    <text evidence="2">The sequence shown here is derived from an EMBL/GenBank/DDBJ whole genome shotgun (WGS) entry which is preliminary data.</text>
</comment>
<protein>
    <submittedName>
        <fullName evidence="2">Uncharacterized protein</fullName>
    </submittedName>
</protein>
<evidence type="ECO:0000313" key="2">
    <source>
        <dbReference type="EMBL" id="PWA32434.1"/>
    </source>
</evidence>
<feature type="region of interest" description="Disordered" evidence="1">
    <location>
        <begin position="77"/>
        <end position="105"/>
    </location>
</feature>
<name>A0A315WBJ4_GAMAF</name>
<dbReference type="EMBL" id="NHOQ01000185">
    <property type="protein sequence ID" value="PWA32434.1"/>
    <property type="molecule type" value="Genomic_DNA"/>
</dbReference>
<keyword evidence="3" id="KW-1185">Reference proteome</keyword>
<evidence type="ECO:0000313" key="3">
    <source>
        <dbReference type="Proteomes" id="UP000250572"/>
    </source>
</evidence>
<gene>
    <name evidence="2" type="ORF">CCH79_00018780</name>
</gene>
<sequence>MAIDSAGEMSQAKVAMDILCLLMKEQWSWLCSKNIQRTVRLLFGTLINSNHLSCILLRLPAPTASLTDGVYDRHRQPCSHSSDTEARNMVHSDSVSPSSSGTCSKFSQRKDLELCLTGLPDVPSNPHNTFGLPTLTGILPHLQS</sequence>
<proteinExistence type="predicted"/>
<dbReference type="AlphaFoldDB" id="A0A315WBJ4"/>
<accession>A0A315WBJ4</accession>
<dbReference type="STRING" id="33528.ENSGAFP00000029191"/>
<evidence type="ECO:0000256" key="1">
    <source>
        <dbReference type="SAM" id="MobiDB-lite"/>
    </source>
</evidence>